<dbReference type="GO" id="GO:0004827">
    <property type="term" value="F:proline-tRNA ligase activity"/>
    <property type="evidence" value="ECO:0007669"/>
    <property type="project" value="UniProtKB-EC"/>
</dbReference>
<dbReference type="PANTHER" id="PTHR42753:SF2">
    <property type="entry name" value="PROLINE--TRNA LIGASE"/>
    <property type="match status" value="1"/>
</dbReference>
<evidence type="ECO:0000313" key="12">
    <source>
        <dbReference type="Proteomes" id="UP000231152"/>
    </source>
</evidence>
<evidence type="ECO:0000256" key="4">
    <source>
        <dbReference type="ARBA" id="ARBA00022741"/>
    </source>
</evidence>
<dbReference type="GO" id="GO:0006433">
    <property type="term" value="P:prolyl-tRNA aminoacylation"/>
    <property type="evidence" value="ECO:0007669"/>
    <property type="project" value="InterPro"/>
</dbReference>
<keyword evidence="7" id="KW-0030">Aminoacyl-tRNA synthetase</keyword>
<dbReference type="InterPro" id="IPR002314">
    <property type="entry name" value="aa-tRNA-synt_IIb"/>
</dbReference>
<dbReference type="GO" id="GO:0005524">
    <property type="term" value="F:ATP binding"/>
    <property type="evidence" value="ECO:0007669"/>
    <property type="project" value="UniProtKB-KW"/>
</dbReference>
<feature type="domain" description="Aminoacyl-transfer RNA synthetases class-II family profile" evidence="10">
    <location>
        <begin position="38"/>
        <end position="317"/>
    </location>
</feature>
<dbReference type="InterPro" id="IPR050062">
    <property type="entry name" value="Pro-tRNA_synthetase"/>
</dbReference>
<dbReference type="InterPro" id="IPR002316">
    <property type="entry name" value="Pro-tRNA-ligase_IIa"/>
</dbReference>
<evidence type="ECO:0000256" key="8">
    <source>
        <dbReference type="ARBA" id="ARBA00029731"/>
    </source>
</evidence>
<dbReference type="InterPro" id="IPR036621">
    <property type="entry name" value="Anticodon-bd_dom_sf"/>
</dbReference>
<dbReference type="Pfam" id="PF00587">
    <property type="entry name" value="tRNA-synt_2b"/>
    <property type="match status" value="1"/>
</dbReference>
<dbReference type="SUPFAM" id="SSF55681">
    <property type="entry name" value="Class II aaRS and biotin synthetases"/>
    <property type="match status" value="1"/>
</dbReference>
<accession>A0A2M8LE00</accession>
<dbReference type="PANTHER" id="PTHR42753">
    <property type="entry name" value="MITOCHONDRIAL RIBOSOME PROTEIN L39/PROLYL-TRNA LIGASE FAMILY MEMBER"/>
    <property type="match status" value="1"/>
</dbReference>
<evidence type="ECO:0000256" key="9">
    <source>
        <dbReference type="ARBA" id="ARBA00047671"/>
    </source>
</evidence>
<keyword evidence="3" id="KW-0436">Ligase</keyword>
<dbReference type="InterPro" id="IPR006195">
    <property type="entry name" value="aa-tRNA-synth_II"/>
</dbReference>
<dbReference type="PRINTS" id="PR01046">
    <property type="entry name" value="TRNASYNTHPRO"/>
</dbReference>
<organism evidence="11 12">
    <name type="scientific">Candidatus Uhrbacteria bacterium CG10_big_fil_rev_8_21_14_0_10_48_11</name>
    <dbReference type="NCBI Taxonomy" id="1975037"/>
    <lineage>
        <taxon>Bacteria</taxon>
        <taxon>Candidatus Uhriibacteriota</taxon>
    </lineage>
</organism>
<dbReference type="InterPro" id="IPR045864">
    <property type="entry name" value="aa-tRNA-synth_II/BPL/LPL"/>
</dbReference>
<keyword evidence="5" id="KW-0067">ATP-binding</keyword>
<keyword evidence="4" id="KW-0547">Nucleotide-binding</keyword>
<comment type="catalytic activity">
    <reaction evidence="9">
        <text>tRNA(Pro) + L-proline + ATP = L-prolyl-tRNA(Pro) + AMP + diphosphate</text>
        <dbReference type="Rhea" id="RHEA:14305"/>
        <dbReference type="Rhea" id="RHEA-COMP:9700"/>
        <dbReference type="Rhea" id="RHEA-COMP:9702"/>
        <dbReference type="ChEBI" id="CHEBI:30616"/>
        <dbReference type="ChEBI" id="CHEBI:33019"/>
        <dbReference type="ChEBI" id="CHEBI:60039"/>
        <dbReference type="ChEBI" id="CHEBI:78442"/>
        <dbReference type="ChEBI" id="CHEBI:78532"/>
        <dbReference type="ChEBI" id="CHEBI:456215"/>
        <dbReference type="EC" id="6.1.1.15"/>
    </reaction>
</comment>
<dbReference type="PROSITE" id="PS50862">
    <property type="entry name" value="AA_TRNA_LIGASE_II"/>
    <property type="match status" value="1"/>
</dbReference>
<evidence type="ECO:0000259" key="10">
    <source>
        <dbReference type="PROSITE" id="PS50862"/>
    </source>
</evidence>
<keyword evidence="6" id="KW-0648">Protein biosynthesis</keyword>
<name>A0A2M8LE00_9BACT</name>
<dbReference type="SUPFAM" id="SSF52954">
    <property type="entry name" value="Class II aaRS ABD-related"/>
    <property type="match status" value="1"/>
</dbReference>
<evidence type="ECO:0000256" key="1">
    <source>
        <dbReference type="ARBA" id="ARBA00012831"/>
    </source>
</evidence>
<dbReference type="Proteomes" id="UP000231152">
    <property type="component" value="Unassembled WGS sequence"/>
</dbReference>
<dbReference type="InterPro" id="IPR044140">
    <property type="entry name" value="ProRS_anticodon_short"/>
</dbReference>
<dbReference type="CDD" id="cd00861">
    <property type="entry name" value="ProRS_anticodon_short"/>
    <property type="match status" value="1"/>
</dbReference>
<dbReference type="EC" id="6.1.1.15" evidence="1"/>
<dbReference type="InterPro" id="IPR004154">
    <property type="entry name" value="Anticodon-bd"/>
</dbReference>
<proteinExistence type="predicted"/>
<evidence type="ECO:0000256" key="7">
    <source>
        <dbReference type="ARBA" id="ARBA00023146"/>
    </source>
</evidence>
<evidence type="ECO:0000256" key="3">
    <source>
        <dbReference type="ARBA" id="ARBA00022598"/>
    </source>
</evidence>
<gene>
    <name evidence="11" type="ORF">COV04_03700</name>
</gene>
<dbReference type="GO" id="GO:0005829">
    <property type="term" value="C:cytosol"/>
    <property type="evidence" value="ECO:0007669"/>
    <property type="project" value="TreeGrafter"/>
</dbReference>
<evidence type="ECO:0000256" key="2">
    <source>
        <dbReference type="ARBA" id="ARBA00019110"/>
    </source>
</evidence>
<evidence type="ECO:0000256" key="5">
    <source>
        <dbReference type="ARBA" id="ARBA00022840"/>
    </source>
</evidence>
<reference evidence="11 12" key="1">
    <citation type="submission" date="2017-09" db="EMBL/GenBank/DDBJ databases">
        <title>Depth-based differentiation of microbial function through sediment-hosted aquifers and enrichment of novel symbionts in the deep terrestrial subsurface.</title>
        <authorList>
            <person name="Probst A.J."/>
            <person name="Ladd B."/>
            <person name="Jarett J.K."/>
            <person name="Geller-Mcgrath D.E."/>
            <person name="Sieber C.M."/>
            <person name="Emerson J.B."/>
            <person name="Anantharaman K."/>
            <person name="Thomas B.C."/>
            <person name="Malmstrom R."/>
            <person name="Stieglmeier M."/>
            <person name="Klingl A."/>
            <person name="Woyke T."/>
            <person name="Ryan C.M."/>
            <person name="Banfield J.F."/>
        </authorList>
    </citation>
    <scope>NUCLEOTIDE SEQUENCE [LARGE SCALE GENOMIC DNA]</scope>
    <source>
        <strain evidence="11">CG10_big_fil_rev_8_21_14_0_10_48_11</strain>
    </source>
</reference>
<protein>
    <recommendedName>
        <fullName evidence="2">Proline--tRNA ligase</fullName>
        <ecNumber evidence="1">6.1.1.15</ecNumber>
    </recommendedName>
    <alternativeName>
        <fullName evidence="8">Prolyl-tRNA synthetase</fullName>
    </alternativeName>
</protein>
<sequence>MLQSTLFGKTLREPPRDDQSTNAQLLQQAGYVDKLMAGVYSYLPLGYRVLKNIEHIIREELTEIGGQELLLPALHPKENWMVTGRWDGPDPLYKLEDESGHAYALGSTHEEIITPLVKRDVHSYRDLPLALYQFQTKFRAELRAKSGMLRGREFIMKDLYSFHRDEADLARYYDVVKEAYVKIFKRCGIGEETVLTFASGGSFAKYSHEFQTLTAAGEDTIYLCPTCRIAINDEIIAEQPNCPQCKADRGKLIEQKAIEVGNIFSLKTKYSAPFGLTFKDESGTEMPVLMGCYGIGLGRVMGTVVEVHHDDRGIAWPKAIAPYDVHVVRLGDSPSVVAAADTLYADLRKKNVSPLYDDRDLSAGIKLKDADLIGLPLRVVVSEKTMSAGKIEVKRRIEEESNLVDGLEALVAQYL</sequence>
<comment type="caution">
    <text evidence="11">The sequence shown here is derived from an EMBL/GenBank/DDBJ whole genome shotgun (WGS) entry which is preliminary data.</text>
</comment>
<dbReference type="EMBL" id="PFET01000012">
    <property type="protein sequence ID" value="PJE75677.1"/>
    <property type="molecule type" value="Genomic_DNA"/>
</dbReference>
<dbReference type="AlphaFoldDB" id="A0A2M8LE00"/>
<evidence type="ECO:0000313" key="11">
    <source>
        <dbReference type="EMBL" id="PJE75677.1"/>
    </source>
</evidence>
<dbReference type="Pfam" id="PF03129">
    <property type="entry name" value="HGTP_anticodon"/>
    <property type="match status" value="1"/>
</dbReference>
<dbReference type="Gene3D" id="3.40.50.800">
    <property type="entry name" value="Anticodon-binding domain"/>
    <property type="match status" value="1"/>
</dbReference>
<dbReference type="Gene3D" id="3.30.930.10">
    <property type="entry name" value="Bira Bifunctional Protein, Domain 2"/>
    <property type="match status" value="1"/>
</dbReference>
<evidence type="ECO:0000256" key="6">
    <source>
        <dbReference type="ARBA" id="ARBA00022917"/>
    </source>
</evidence>